<dbReference type="Gene3D" id="3.40.1050.10">
    <property type="entry name" value="Carbonic anhydrase"/>
    <property type="match status" value="1"/>
</dbReference>
<dbReference type="Pfam" id="PF00484">
    <property type="entry name" value="Pro_CA"/>
    <property type="match status" value="1"/>
</dbReference>
<dbReference type="PANTHER" id="PTHR11002">
    <property type="entry name" value="CARBONIC ANHYDRASE"/>
    <property type="match status" value="1"/>
</dbReference>
<dbReference type="PROSITE" id="PS51318">
    <property type="entry name" value="TAT"/>
    <property type="match status" value="1"/>
</dbReference>
<accession>A0ABU2G3W6</accession>
<evidence type="ECO:0000256" key="7">
    <source>
        <dbReference type="ARBA" id="ARBA00048348"/>
    </source>
</evidence>
<dbReference type="InterPro" id="IPR036874">
    <property type="entry name" value="Carbonic_anhydrase_sf"/>
</dbReference>
<organism evidence="9 10">
    <name type="scientific">Halogeometricum luteum</name>
    <dbReference type="NCBI Taxonomy" id="2950537"/>
    <lineage>
        <taxon>Archaea</taxon>
        <taxon>Methanobacteriati</taxon>
        <taxon>Methanobacteriota</taxon>
        <taxon>Stenosarchaea group</taxon>
        <taxon>Halobacteria</taxon>
        <taxon>Halobacteriales</taxon>
        <taxon>Haloferacaceae</taxon>
        <taxon>Halogeometricum</taxon>
    </lineage>
</organism>
<evidence type="ECO:0000313" key="10">
    <source>
        <dbReference type="Proteomes" id="UP001254813"/>
    </source>
</evidence>
<evidence type="ECO:0000256" key="3">
    <source>
        <dbReference type="ARBA" id="ARBA00012925"/>
    </source>
</evidence>
<keyword evidence="4" id="KW-0479">Metal-binding</keyword>
<proteinExistence type="inferred from homology"/>
<comment type="cofactor">
    <cofactor evidence="1">
        <name>Zn(2+)</name>
        <dbReference type="ChEBI" id="CHEBI:29105"/>
    </cofactor>
</comment>
<evidence type="ECO:0000256" key="1">
    <source>
        <dbReference type="ARBA" id="ARBA00001947"/>
    </source>
</evidence>
<feature type="region of interest" description="Disordered" evidence="8">
    <location>
        <begin position="36"/>
        <end position="63"/>
    </location>
</feature>
<keyword evidence="6" id="KW-0456">Lyase</keyword>
<evidence type="ECO:0000256" key="2">
    <source>
        <dbReference type="ARBA" id="ARBA00006217"/>
    </source>
</evidence>
<comment type="similarity">
    <text evidence="2">Belongs to the beta-class carbonic anhydrase family.</text>
</comment>
<reference evidence="9 10" key="1">
    <citation type="submission" date="2022-06" db="EMBL/GenBank/DDBJ databases">
        <title>Halogeometricum sp. a new haloarchaeum isolate from saline soil.</title>
        <authorList>
            <person name="Strakova D."/>
            <person name="Galisteo C."/>
            <person name="Sanchez-Porro C."/>
            <person name="Ventosa A."/>
        </authorList>
    </citation>
    <scope>NUCLEOTIDE SEQUENCE [LARGE SCALE GENOMIC DNA]</scope>
    <source>
        <strain evidence="10">S3BR25-2</strain>
    </source>
</reference>
<comment type="catalytic activity">
    <reaction evidence="7">
        <text>hydrogencarbonate + H(+) = CO2 + H2O</text>
        <dbReference type="Rhea" id="RHEA:10748"/>
        <dbReference type="ChEBI" id="CHEBI:15377"/>
        <dbReference type="ChEBI" id="CHEBI:15378"/>
        <dbReference type="ChEBI" id="CHEBI:16526"/>
        <dbReference type="ChEBI" id="CHEBI:17544"/>
        <dbReference type="EC" id="4.2.1.1"/>
    </reaction>
</comment>
<dbReference type="RefSeq" id="WP_310928653.1">
    <property type="nucleotide sequence ID" value="NZ_JAMQOQ010000002.1"/>
</dbReference>
<evidence type="ECO:0000256" key="4">
    <source>
        <dbReference type="ARBA" id="ARBA00022723"/>
    </source>
</evidence>
<dbReference type="InterPro" id="IPR006311">
    <property type="entry name" value="TAT_signal"/>
</dbReference>
<dbReference type="InterPro" id="IPR001765">
    <property type="entry name" value="Carbonic_anhydrase"/>
</dbReference>
<evidence type="ECO:0000256" key="8">
    <source>
        <dbReference type="SAM" id="MobiDB-lite"/>
    </source>
</evidence>
<dbReference type="PANTHER" id="PTHR11002:SF76">
    <property type="entry name" value="CARBONIC ANHYDRASE"/>
    <property type="match status" value="1"/>
</dbReference>
<evidence type="ECO:0000256" key="6">
    <source>
        <dbReference type="ARBA" id="ARBA00023239"/>
    </source>
</evidence>
<evidence type="ECO:0000313" key="9">
    <source>
        <dbReference type="EMBL" id="MDS0294848.1"/>
    </source>
</evidence>
<keyword evidence="5" id="KW-0862">Zinc</keyword>
<evidence type="ECO:0000256" key="5">
    <source>
        <dbReference type="ARBA" id="ARBA00022833"/>
    </source>
</evidence>
<protein>
    <recommendedName>
        <fullName evidence="3">carbonic anhydrase</fullName>
        <ecNumber evidence="3">4.2.1.1</ecNumber>
    </recommendedName>
</protein>
<sequence>MSDDTSMSRRTALKTGGAGAAMLGILGYGAGGVAAADAESGADEGREDSESKPEAEAESAGDEFAFGGDLPGLLERNGLWSGALPEGYFEGVRTSQSPAVVSVCCSDSRVSQEGMFAAPLDAGFLFKPSNIGNKVTTRVDGERAVDGSFLYGLEVSGASSGVVVGHTGCGAVTAAYESVVGEAGEQPPGIEEEVAPIVDVVEEALDGGAVETDAEKRAVVNQLVEYNVHAQVEYLRESDEVSEGKDLYGFVYDFQNAYGDVDGRTVLVNVDGETDTDALREAVPDGYEEFVGSLLH</sequence>
<name>A0ABU2G3W6_9EURY</name>
<dbReference type="EC" id="4.2.1.1" evidence="3"/>
<keyword evidence="10" id="KW-1185">Reference proteome</keyword>
<dbReference type="Proteomes" id="UP001254813">
    <property type="component" value="Unassembled WGS sequence"/>
</dbReference>
<dbReference type="EMBL" id="JAMQOQ010000002">
    <property type="protein sequence ID" value="MDS0294848.1"/>
    <property type="molecule type" value="Genomic_DNA"/>
</dbReference>
<dbReference type="SMART" id="SM00947">
    <property type="entry name" value="Pro_CA"/>
    <property type="match status" value="1"/>
</dbReference>
<comment type="caution">
    <text evidence="9">The sequence shown here is derived from an EMBL/GenBank/DDBJ whole genome shotgun (WGS) entry which is preliminary data.</text>
</comment>
<dbReference type="SUPFAM" id="SSF53056">
    <property type="entry name" value="beta-carbonic anhydrase, cab"/>
    <property type="match status" value="1"/>
</dbReference>
<gene>
    <name evidence="9" type="ORF">NDI79_11770</name>
</gene>